<dbReference type="RefSeq" id="WP_282533927.1">
    <property type="nucleotide sequence ID" value="NZ_JASCIS010000004.1"/>
</dbReference>
<protein>
    <submittedName>
        <fullName evidence="1">Uncharacterized protein</fullName>
    </submittedName>
</protein>
<comment type="caution">
    <text evidence="1">The sequence shown here is derived from an EMBL/GenBank/DDBJ whole genome shotgun (WGS) entry which is preliminary data.</text>
</comment>
<proteinExistence type="predicted"/>
<gene>
    <name evidence="1" type="ORF">QIT00_05415</name>
</gene>
<dbReference type="EMBL" id="JASCIS010000004">
    <property type="protein sequence ID" value="MDI3418005.1"/>
    <property type="molecule type" value="Genomic_DNA"/>
</dbReference>
<reference evidence="1 2" key="1">
    <citation type="submission" date="2023-05" db="EMBL/GenBank/DDBJ databases">
        <title>Draft genome sequence of Streptomyces sp. B-S-A12 isolated from a cave soil in Thailand.</title>
        <authorList>
            <person name="Chamroensaksri N."/>
            <person name="Muangham S."/>
        </authorList>
    </citation>
    <scope>NUCLEOTIDE SEQUENCE [LARGE SCALE GENOMIC DNA]</scope>
    <source>
        <strain evidence="1 2">B-S-A12</strain>
    </source>
</reference>
<evidence type="ECO:0000313" key="2">
    <source>
        <dbReference type="Proteomes" id="UP001237105"/>
    </source>
</evidence>
<organism evidence="1 2">
    <name type="scientific">Streptomyces luteolus</name>
    <dbReference type="NCBI Taxonomy" id="3043615"/>
    <lineage>
        <taxon>Bacteria</taxon>
        <taxon>Bacillati</taxon>
        <taxon>Actinomycetota</taxon>
        <taxon>Actinomycetes</taxon>
        <taxon>Kitasatosporales</taxon>
        <taxon>Streptomycetaceae</taxon>
        <taxon>Streptomyces</taxon>
    </lineage>
</organism>
<accession>A0ABT6SQZ3</accession>
<evidence type="ECO:0000313" key="1">
    <source>
        <dbReference type="EMBL" id="MDI3418005.1"/>
    </source>
</evidence>
<dbReference type="Proteomes" id="UP001237105">
    <property type="component" value="Unassembled WGS sequence"/>
</dbReference>
<sequence>MSLTVQCTTAPTVPAQHAQALAVTVLSTWPTTIGLTIEHVTHHDHGPQGSVTLAVVRTTAPTPSEFLVRCDGYGHVTRGCEHTHPDGALCWRPSASHLSLRDPGLCDQHLPPLSEGDWVRHPDLPAYGLVTSLNTEQATVTVDFGQGDVVLAAVRVPRVPPHIADELDHGPLGKPITVLDE</sequence>
<name>A0ABT6SQZ3_9ACTN</name>
<keyword evidence="2" id="KW-1185">Reference proteome</keyword>